<proteinExistence type="inferred from homology"/>
<organism evidence="4 5">
    <name type="scientific">Acuticoccus sediminis</name>
    <dbReference type="NCBI Taxonomy" id="2184697"/>
    <lineage>
        <taxon>Bacteria</taxon>
        <taxon>Pseudomonadati</taxon>
        <taxon>Pseudomonadota</taxon>
        <taxon>Alphaproteobacteria</taxon>
        <taxon>Hyphomicrobiales</taxon>
        <taxon>Amorphaceae</taxon>
        <taxon>Acuticoccus</taxon>
    </lineage>
</organism>
<dbReference type="OrthoDB" id="495728at2"/>
<dbReference type="Pfam" id="PF04183">
    <property type="entry name" value="IucA_IucC"/>
    <property type="match status" value="1"/>
</dbReference>
<evidence type="ECO:0000313" key="4">
    <source>
        <dbReference type="EMBL" id="RAI04460.1"/>
    </source>
</evidence>
<evidence type="ECO:0000256" key="1">
    <source>
        <dbReference type="ARBA" id="ARBA00007832"/>
    </source>
</evidence>
<dbReference type="InterPro" id="IPR007310">
    <property type="entry name" value="Aerobactin_biosyn_IucA/IucC_N"/>
</dbReference>
<dbReference type="EMBL" id="QHHQ01000001">
    <property type="protein sequence ID" value="RAI04460.1"/>
    <property type="molecule type" value="Genomic_DNA"/>
</dbReference>
<comment type="caution">
    <text evidence="4">The sequence shown here is derived from an EMBL/GenBank/DDBJ whole genome shotgun (WGS) entry which is preliminary data.</text>
</comment>
<dbReference type="InterPro" id="IPR022770">
    <property type="entry name" value="IucA/IucC-like_C"/>
</dbReference>
<comment type="similarity">
    <text evidence="1">Belongs to the IucA/IucC family.</text>
</comment>
<dbReference type="Proteomes" id="UP000249590">
    <property type="component" value="Unassembled WGS sequence"/>
</dbReference>
<gene>
    <name evidence="4" type="ORF">DLJ53_02255</name>
</gene>
<dbReference type="PANTHER" id="PTHR34384:SF5">
    <property type="entry name" value="L-2,3-DIAMINOPROPANOATE--CITRATE LIGASE"/>
    <property type="match status" value="1"/>
</dbReference>
<name>A0A8B2P0F4_9HYPH</name>
<keyword evidence="5" id="KW-1185">Reference proteome</keyword>
<accession>A0A8B2P0F4</accession>
<dbReference type="GO" id="GO:0016881">
    <property type="term" value="F:acid-amino acid ligase activity"/>
    <property type="evidence" value="ECO:0007669"/>
    <property type="project" value="UniProtKB-ARBA"/>
</dbReference>
<sequence>MAVRATFETFANCYLREIDRGRDFSQADKNGIEWQLTGEGGALRAEIEVRSRCGPHRFGMLWHRWADATRPRWTATEPLDAVARLLREAYCRVGNGSPAARAREVELYLRVLLSCQAIAANVAGSAGRPARMDFIAAEQSIVFGHSFHPTPKSMQGVTEWQRGVYGPESGGAFQLVGFAARAEIVEERTAGRCPATRCMERIARPDLAPGERLILMHPLQAQALMLDGEVEALMTDGALRPLGAIGPEFKATSSMRTVYCEDAPFMLKFSLPVRITNSIRRSRRNELYAGVAIARYFRRTRVLDGFPAFSILLDTAFATVTLPGRAESGFETILRQNPFRGPRAAGAITVAALTGEPLPGEASLLARLVALSPGDARAWFAAYLDVAFVPLVLLYDATGIALEAHQQNALVKLEGGRPTASFYRDNQGYYLADTYRHRLLEVIPEADEIDDLFFDEAEINDRFAYYLVVNHIFAVIARLGRDGLADEGALIALLRARIERLAIETEAAGRRFCRRLLDEPTITMKGNLAARLFDIDELGGGDGWPLYARGPNVLFDAPLGGTQADRHALTL</sequence>
<evidence type="ECO:0000259" key="3">
    <source>
        <dbReference type="Pfam" id="PF06276"/>
    </source>
</evidence>
<evidence type="ECO:0008006" key="6">
    <source>
        <dbReference type="Google" id="ProtNLM"/>
    </source>
</evidence>
<dbReference type="Pfam" id="PF06276">
    <property type="entry name" value="FhuF"/>
    <property type="match status" value="1"/>
</dbReference>
<dbReference type="InterPro" id="IPR037455">
    <property type="entry name" value="LucA/IucC-like"/>
</dbReference>
<dbReference type="PANTHER" id="PTHR34384">
    <property type="entry name" value="L-2,3-DIAMINOPROPANOATE--CITRATE LIGASE"/>
    <property type="match status" value="1"/>
</dbReference>
<evidence type="ECO:0000259" key="2">
    <source>
        <dbReference type="Pfam" id="PF04183"/>
    </source>
</evidence>
<dbReference type="GO" id="GO:0019290">
    <property type="term" value="P:siderophore biosynthetic process"/>
    <property type="evidence" value="ECO:0007669"/>
    <property type="project" value="InterPro"/>
</dbReference>
<feature type="domain" description="Aerobactin siderophore biosynthesis IucA/IucC-like C-terminal" evidence="3">
    <location>
        <begin position="378"/>
        <end position="538"/>
    </location>
</feature>
<evidence type="ECO:0000313" key="5">
    <source>
        <dbReference type="Proteomes" id="UP000249590"/>
    </source>
</evidence>
<dbReference type="Gene3D" id="1.10.510.40">
    <property type="match status" value="1"/>
</dbReference>
<feature type="domain" description="Aerobactin siderophore biosynthesis IucA/IucC N-terminal" evidence="2">
    <location>
        <begin position="133"/>
        <end position="354"/>
    </location>
</feature>
<dbReference type="AlphaFoldDB" id="A0A8B2P0F4"/>
<protein>
    <recommendedName>
        <fullName evidence="6">Siderophore synthetase component</fullName>
    </recommendedName>
</protein>
<reference evidence="4 5" key="1">
    <citation type="submission" date="2018-05" db="EMBL/GenBank/DDBJ databases">
        <title>Acuticoccus sediminis sp. nov., isolated from deep-sea sediment of Indian Ocean.</title>
        <authorList>
            <person name="Liu X."/>
            <person name="Lai Q."/>
            <person name="Du Y."/>
            <person name="Sun F."/>
            <person name="Zhang X."/>
            <person name="Wang S."/>
            <person name="Shao Z."/>
        </authorList>
    </citation>
    <scope>NUCLEOTIDE SEQUENCE [LARGE SCALE GENOMIC DNA]</scope>
    <source>
        <strain evidence="4 5">PTG4-2</strain>
    </source>
</reference>